<keyword evidence="2" id="KW-1185">Reference proteome</keyword>
<gene>
    <name evidence="1" type="ORF">KIL84_019103</name>
</gene>
<evidence type="ECO:0000313" key="2">
    <source>
        <dbReference type="Proteomes" id="UP000827986"/>
    </source>
</evidence>
<name>A0A9D3XRQ0_9SAUR</name>
<dbReference type="Proteomes" id="UP000827986">
    <property type="component" value="Unassembled WGS sequence"/>
</dbReference>
<comment type="caution">
    <text evidence="1">The sequence shown here is derived from an EMBL/GenBank/DDBJ whole genome shotgun (WGS) entry which is preliminary data.</text>
</comment>
<sequence>MEADGMIFGSEVFPDGALSFQACKQISSSGPMQSPTVHVSAHKDSQDWGLCLQPTNKSSVDYCLLAVRDTNLKSEDSLQNGTVHQNWLNANEAPGIGHCRQTGYWARWTFGLTQYGHPHEADCAIMVETEISIGIKIDDTNWYYTSTEKRTQALSNCISCSLV</sequence>
<dbReference type="AlphaFoldDB" id="A0A9D3XRQ0"/>
<organism evidence="1 2">
    <name type="scientific">Mauremys mutica</name>
    <name type="common">yellowpond turtle</name>
    <dbReference type="NCBI Taxonomy" id="74926"/>
    <lineage>
        <taxon>Eukaryota</taxon>
        <taxon>Metazoa</taxon>
        <taxon>Chordata</taxon>
        <taxon>Craniata</taxon>
        <taxon>Vertebrata</taxon>
        <taxon>Euteleostomi</taxon>
        <taxon>Archelosauria</taxon>
        <taxon>Testudinata</taxon>
        <taxon>Testudines</taxon>
        <taxon>Cryptodira</taxon>
        <taxon>Durocryptodira</taxon>
        <taxon>Testudinoidea</taxon>
        <taxon>Geoemydidae</taxon>
        <taxon>Geoemydinae</taxon>
        <taxon>Mauremys</taxon>
    </lineage>
</organism>
<evidence type="ECO:0000313" key="1">
    <source>
        <dbReference type="EMBL" id="KAH1186354.1"/>
    </source>
</evidence>
<reference evidence="1" key="1">
    <citation type="submission" date="2021-09" db="EMBL/GenBank/DDBJ databases">
        <title>The genome of Mauremys mutica provides insights into the evolution of semi-aquatic lifestyle.</title>
        <authorList>
            <person name="Gong S."/>
            <person name="Gao Y."/>
        </authorList>
    </citation>
    <scope>NUCLEOTIDE SEQUENCE</scope>
    <source>
        <strain evidence="1">MM-2020</strain>
        <tissue evidence="1">Muscle</tissue>
    </source>
</reference>
<dbReference type="EMBL" id="JAHDVG010000463">
    <property type="protein sequence ID" value="KAH1186354.1"/>
    <property type="molecule type" value="Genomic_DNA"/>
</dbReference>
<protein>
    <submittedName>
        <fullName evidence="1">Uncharacterized protein</fullName>
    </submittedName>
</protein>
<proteinExistence type="predicted"/>
<accession>A0A9D3XRQ0</accession>